<organism evidence="1 2">
    <name type="scientific">Apiotrichum porosum</name>
    <dbReference type="NCBI Taxonomy" id="105984"/>
    <lineage>
        <taxon>Eukaryota</taxon>
        <taxon>Fungi</taxon>
        <taxon>Dikarya</taxon>
        <taxon>Basidiomycota</taxon>
        <taxon>Agaricomycotina</taxon>
        <taxon>Tremellomycetes</taxon>
        <taxon>Trichosporonales</taxon>
        <taxon>Trichosporonaceae</taxon>
        <taxon>Apiotrichum</taxon>
    </lineage>
</organism>
<protein>
    <submittedName>
        <fullName evidence="1">Uncharacterized protein</fullName>
    </submittedName>
</protein>
<comment type="caution">
    <text evidence="1">The sequence shown here is derived from an EMBL/GenBank/DDBJ whole genome shotgun (WGS) entry which is preliminary data.</text>
</comment>
<dbReference type="RefSeq" id="XP_028478789.1">
    <property type="nucleotide sequence ID" value="XM_028619817.1"/>
</dbReference>
<evidence type="ECO:0000313" key="1">
    <source>
        <dbReference type="EMBL" id="RSH86004.1"/>
    </source>
</evidence>
<dbReference type="Proteomes" id="UP000279236">
    <property type="component" value="Unassembled WGS sequence"/>
</dbReference>
<gene>
    <name evidence="1" type="ORF">EHS24_004197</name>
</gene>
<sequence>MIDTQEHPRILDTVLLLAPRDALIALRGTSMAVRDHADTLLGRHLFLVDGPGKAEPKNILTPHLRHPAFMPREGGDWLAIPTATQLQAAVDPSSLPIPLSRMPPTLAARYTMPPAVHADVLAQRERCLGILGSTKIVDYMARFQGQSFTVLDQRFPHLNAYRCFPNEDGGYGGLGRTRIVARTFVVFHHPYNIQGNGYGHLYYSGAVHDPTYSEGGRPEPPDQAVKTVYHIFHSDKPYAGCFSWSHQYNEGKNVRDVVFVFSPALDTWPIPDVDRQEEMIPELRGATLPFLGDRARDRRRVGDLIAQLEYALRNGQRATVVGLKTTPPEYLGYRNGETDIVSDIKACLAYQLLKAYLLDMWMDTRSPRQQRGLPNPPGTLWDMVKHDMLGLRFITREAYASELSFLDLQSEGTMPTDTGVRYLLPLPQSACIPPPTTITPLPARRSSRFTTHLTLASFPHIFDMIFSFADAPTLVALRSTCRTAKSTIDTLFQHLVLVPDRENILKMRIHNPLGPVPGFDAISIRPAPNPSDIENYDDEPLFFDGPYELYFGWGLDVPPSAQLLQSRKLLLSQCRVFDFADPLVQHMGPMALGMVNVQVVRMNEGYLNSGRYPVPGPTFVVYTTPRSPIRSSWSPSVQRDIDTPALCTRAVFHVLHAVDQPNCGFPTMRHPVDDAALVFTPFQDSMHPLDYNGPTEVDTTLPPFSPTRRHTRLVELLIGMAGGSMGQAVLKNRGLEDVRITCVNLHTVPPQWLGLGPTTSVADMWSSIVAPVRARFSTAVQQCLQRDPAFPLWMERIGATAESLVECVMGNMQSITGEEYLARGCVTDEACWIELVPGKKHRLLPSAQGVAAGEPGVPVAAPAALGLRCPHCTFTNAATGGEDCKMCGLPLSVLPSSMA</sequence>
<keyword evidence="2" id="KW-1185">Reference proteome</keyword>
<reference evidence="1 2" key="1">
    <citation type="submission" date="2018-11" db="EMBL/GenBank/DDBJ databases">
        <title>Genome sequence of Apiotrichum porosum DSM 27194.</title>
        <authorList>
            <person name="Aliyu H."/>
            <person name="Gorte O."/>
            <person name="Ochsenreither K."/>
        </authorList>
    </citation>
    <scope>NUCLEOTIDE SEQUENCE [LARGE SCALE GENOMIC DNA]</scope>
    <source>
        <strain evidence="1 2">DSM 27194</strain>
    </source>
</reference>
<proteinExistence type="predicted"/>
<dbReference type="AlphaFoldDB" id="A0A427Y4J3"/>
<accession>A0A427Y4J3</accession>
<evidence type="ECO:0000313" key="2">
    <source>
        <dbReference type="Proteomes" id="UP000279236"/>
    </source>
</evidence>
<name>A0A427Y4J3_9TREE</name>
<dbReference type="GeneID" id="39588740"/>
<dbReference type="EMBL" id="RSCE01000002">
    <property type="protein sequence ID" value="RSH86004.1"/>
    <property type="molecule type" value="Genomic_DNA"/>
</dbReference>